<reference evidence="1 4" key="1">
    <citation type="submission" date="2015-06" db="EMBL/GenBank/DDBJ databases">
        <title>R. anatipestifer strain HXb2 is the most virulent strain so far, and the genome sequence would help us uncover the pathogenesis.</title>
        <authorList>
            <person name="Hu Q."/>
            <person name="Qi J."/>
            <person name="Bo H."/>
            <person name="Liu G."/>
            <person name="Tao M."/>
            <person name="Ding Y."/>
            <person name="Xue Y."/>
        </authorList>
    </citation>
    <scope>NUCLEOTIDE SEQUENCE [LARGE SCALE GENOMIC DNA]</scope>
    <source>
        <strain evidence="1 4">HXb2</strain>
    </source>
</reference>
<name>A0A1S7DVM5_RIEAN</name>
<dbReference type="EMBL" id="JAQZHK010000004">
    <property type="protein sequence ID" value="MDY3512822.1"/>
    <property type="molecule type" value="Genomic_DNA"/>
</dbReference>
<proteinExistence type="predicted"/>
<reference evidence="3" key="3">
    <citation type="submission" date="2023-01" db="EMBL/GenBank/DDBJ databases">
        <title>Genome-based studies on antimicrobial resistance profiles of Riemerella anatipestifer in China, 1994 to 2021.</title>
        <authorList>
            <person name="Yang Z."/>
            <person name="Zhu D."/>
        </authorList>
    </citation>
    <scope>NUCLEOTIDE SEQUENCE</scope>
    <source>
        <strain evidence="3">RCAD1218</strain>
    </source>
</reference>
<organism evidence="1 4">
    <name type="scientific">Riemerella anatipestifer</name>
    <name type="common">Moraxella anatipestifer</name>
    <dbReference type="NCBI Taxonomy" id="34085"/>
    <lineage>
        <taxon>Bacteria</taxon>
        <taxon>Pseudomonadati</taxon>
        <taxon>Bacteroidota</taxon>
        <taxon>Flavobacteriia</taxon>
        <taxon>Flavobacteriales</taxon>
        <taxon>Weeksellaceae</taxon>
        <taxon>Riemerella</taxon>
    </lineage>
</organism>
<evidence type="ECO:0000313" key="3">
    <source>
        <dbReference type="EMBL" id="MDY3512822.1"/>
    </source>
</evidence>
<gene>
    <name evidence="1" type="ORF">AB406_2218</name>
    <name evidence="2" type="ORF">OKE68_03960</name>
    <name evidence="3" type="ORF">PG303_06280</name>
</gene>
<reference evidence="2" key="2">
    <citation type="submission" date="2022-10" db="EMBL/GenBank/DDBJ databases">
        <title>Sifting through the core-genome to identify putative cross-protective antigens against Riemerella anatipestifer.</title>
        <authorList>
            <person name="Zheng X."/>
            <person name="Zhang W."/>
        </authorList>
    </citation>
    <scope>NUCLEOTIDE SEQUENCE</scope>
    <source>
        <strain evidence="2">ZWRA178</strain>
    </source>
</reference>
<dbReference type="EMBL" id="CP011859">
    <property type="protein sequence ID" value="AQY23154.1"/>
    <property type="molecule type" value="Genomic_DNA"/>
</dbReference>
<dbReference type="AlphaFoldDB" id="A0A1S7DVM5"/>
<dbReference type="Proteomes" id="UP001207440">
    <property type="component" value="Unassembled WGS sequence"/>
</dbReference>
<evidence type="ECO:0000313" key="4">
    <source>
        <dbReference type="Proteomes" id="UP000189883"/>
    </source>
</evidence>
<dbReference type="Proteomes" id="UP001284033">
    <property type="component" value="Unassembled WGS sequence"/>
</dbReference>
<evidence type="ECO:0000313" key="1">
    <source>
        <dbReference type="EMBL" id="AQY23154.1"/>
    </source>
</evidence>
<dbReference type="EMBL" id="JAOZYT010000017">
    <property type="protein sequence ID" value="MCW0523477.1"/>
    <property type="molecule type" value="Genomic_DNA"/>
</dbReference>
<dbReference type="Gene3D" id="3.90.226.10">
    <property type="entry name" value="2-enoyl-CoA Hydratase, Chain A, domain 1"/>
    <property type="match status" value="1"/>
</dbReference>
<dbReference type="RefSeq" id="WP_014938919.1">
    <property type="nucleotide sequence ID" value="NZ_CP011859.1"/>
</dbReference>
<sequence length="50" mass="5952">MKKKFEFQPDVKVYLDQEKANQGKDNQLKRAVEELRKDLNKASRLANIKF</sequence>
<accession>A0A1S7DVM5</accession>
<protein>
    <submittedName>
        <fullName evidence="1">Uncharacterized protein</fullName>
    </submittedName>
</protein>
<dbReference type="Proteomes" id="UP000189883">
    <property type="component" value="Chromosome"/>
</dbReference>
<evidence type="ECO:0000313" key="2">
    <source>
        <dbReference type="EMBL" id="MCW0523477.1"/>
    </source>
</evidence>